<dbReference type="Proteomes" id="UP000217790">
    <property type="component" value="Unassembled WGS sequence"/>
</dbReference>
<keyword evidence="2" id="KW-1185">Reference proteome</keyword>
<dbReference type="InParanoid" id="A0A2H3EAA6"/>
<gene>
    <name evidence="1" type="ORF">ARMGADRAFT_50902</name>
</gene>
<reference evidence="2" key="1">
    <citation type="journal article" date="2017" name="Nat. Ecol. Evol.">
        <title>Genome expansion and lineage-specific genetic innovations in the forest pathogenic fungi Armillaria.</title>
        <authorList>
            <person name="Sipos G."/>
            <person name="Prasanna A.N."/>
            <person name="Walter M.C."/>
            <person name="O'Connor E."/>
            <person name="Balint B."/>
            <person name="Krizsan K."/>
            <person name="Kiss B."/>
            <person name="Hess J."/>
            <person name="Varga T."/>
            <person name="Slot J."/>
            <person name="Riley R."/>
            <person name="Boka B."/>
            <person name="Rigling D."/>
            <person name="Barry K."/>
            <person name="Lee J."/>
            <person name="Mihaltcheva S."/>
            <person name="LaButti K."/>
            <person name="Lipzen A."/>
            <person name="Waldron R."/>
            <person name="Moloney N.M."/>
            <person name="Sperisen C."/>
            <person name="Kredics L."/>
            <person name="Vagvoelgyi C."/>
            <person name="Patrignani A."/>
            <person name="Fitzpatrick D."/>
            <person name="Nagy I."/>
            <person name="Doyle S."/>
            <person name="Anderson J.B."/>
            <person name="Grigoriev I.V."/>
            <person name="Gueldener U."/>
            <person name="Muensterkoetter M."/>
            <person name="Nagy L.G."/>
        </authorList>
    </citation>
    <scope>NUCLEOTIDE SEQUENCE [LARGE SCALE GENOMIC DNA]</scope>
    <source>
        <strain evidence="2">Ar21-2</strain>
    </source>
</reference>
<dbReference type="EMBL" id="KZ293644">
    <property type="protein sequence ID" value="PBL04356.1"/>
    <property type="molecule type" value="Genomic_DNA"/>
</dbReference>
<organism evidence="1 2">
    <name type="scientific">Armillaria gallica</name>
    <name type="common">Bulbous honey fungus</name>
    <name type="synonym">Armillaria bulbosa</name>
    <dbReference type="NCBI Taxonomy" id="47427"/>
    <lineage>
        <taxon>Eukaryota</taxon>
        <taxon>Fungi</taxon>
        <taxon>Dikarya</taxon>
        <taxon>Basidiomycota</taxon>
        <taxon>Agaricomycotina</taxon>
        <taxon>Agaricomycetes</taxon>
        <taxon>Agaricomycetidae</taxon>
        <taxon>Agaricales</taxon>
        <taxon>Marasmiineae</taxon>
        <taxon>Physalacriaceae</taxon>
        <taxon>Armillaria</taxon>
    </lineage>
</organism>
<dbReference type="AlphaFoldDB" id="A0A2H3EAA6"/>
<evidence type="ECO:0000313" key="2">
    <source>
        <dbReference type="Proteomes" id="UP000217790"/>
    </source>
</evidence>
<evidence type="ECO:0000313" key="1">
    <source>
        <dbReference type="EMBL" id="PBL04356.1"/>
    </source>
</evidence>
<accession>A0A2H3EAA6</accession>
<sequence>MACPTDAFAPTRFFRRLRATRELGNGVGCLHRLASTDFCYLRGTDTILRALTWTADGPVRFCGTNLYPLTWLFSSLIFVCYGYHLQPFGSYHPRSDRLIPPRSCIKA</sequence>
<protein>
    <submittedName>
        <fullName evidence="1">Uncharacterized protein</fullName>
    </submittedName>
</protein>
<name>A0A2H3EAA6_ARMGA</name>
<proteinExistence type="predicted"/>